<protein>
    <submittedName>
        <fullName evidence="2">Uncharacterized protein</fullName>
    </submittedName>
</protein>
<keyword evidence="3" id="KW-1185">Reference proteome</keyword>
<sequence>MQGQFVPNDTPRPVRPEVQARQSVAPRGSEEEPMSADPRDLISADLFEKLTERVMKDEGHDREMAKRIIGQTLVFLAACAQNPGAKLAPSNATDPGWHAFILHTKAYAEFCNRVAGRFIHHLPIMNDDIRSGRALTRTKEALQRTGYPVDEELWPEAPTCMNTCNHPCHDSDDD</sequence>
<evidence type="ECO:0000313" key="2">
    <source>
        <dbReference type="EMBL" id="GAA2629868.1"/>
    </source>
</evidence>
<organism evidence="2 3">
    <name type="scientific">Actinomadura fulvescens</name>
    <dbReference type="NCBI Taxonomy" id="46160"/>
    <lineage>
        <taxon>Bacteria</taxon>
        <taxon>Bacillati</taxon>
        <taxon>Actinomycetota</taxon>
        <taxon>Actinomycetes</taxon>
        <taxon>Streptosporangiales</taxon>
        <taxon>Thermomonosporaceae</taxon>
        <taxon>Actinomadura</taxon>
    </lineage>
</organism>
<reference evidence="2 3" key="1">
    <citation type="journal article" date="2019" name="Int. J. Syst. Evol. Microbiol.">
        <title>The Global Catalogue of Microorganisms (GCM) 10K type strain sequencing project: providing services to taxonomists for standard genome sequencing and annotation.</title>
        <authorList>
            <consortium name="The Broad Institute Genomics Platform"/>
            <consortium name="The Broad Institute Genome Sequencing Center for Infectious Disease"/>
            <person name="Wu L."/>
            <person name="Ma J."/>
        </authorList>
    </citation>
    <scope>NUCLEOTIDE SEQUENCE [LARGE SCALE GENOMIC DNA]</scope>
    <source>
        <strain evidence="2 3">JCM 6833</strain>
    </source>
</reference>
<proteinExistence type="predicted"/>
<name>A0ABN3QLU5_9ACTN</name>
<feature type="region of interest" description="Disordered" evidence="1">
    <location>
        <begin position="1"/>
        <end position="37"/>
    </location>
</feature>
<accession>A0ABN3QLU5</accession>
<gene>
    <name evidence="2" type="ORF">GCM10010411_79500</name>
</gene>
<dbReference type="EMBL" id="BAAATD010000014">
    <property type="protein sequence ID" value="GAA2629868.1"/>
    <property type="molecule type" value="Genomic_DNA"/>
</dbReference>
<evidence type="ECO:0000256" key="1">
    <source>
        <dbReference type="SAM" id="MobiDB-lite"/>
    </source>
</evidence>
<evidence type="ECO:0000313" key="3">
    <source>
        <dbReference type="Proteomes" id="UP001501509"/>
    </source>
</evidence>
<comment type="caution">
    <text evidence="2">The sequence shown here is derived from an EMBL/GenBank/DDBJ whole genome shotgun (WGS) entry which is preliminary data.</text>
</comment>
<dbReference type="Proteomes" id="UP001501509">
    <property type="component" value="Unassembled WGS sequence"/>
</dbReference>